<dbReference type="CDD" id="cd06225">
    <property type="entry name" value="HAMP"/>
    <property type="match status" value="1"/>
</dbReference>
<dbReference type="Proteomes" id="UP000313645">
    <property type="component" value="Unassembled WGS sequence"/>
</dbReference>
<comment type="subcellular location">
    <subcellularLocation>
        <location evidence="1">Cell inner membrane</location>
        <topology evidence="1">Multi-pass membrane protein</topology>
    </subcellularLocation>
</comment>
<keyword evidence="2" id="KW-1003">Cell membrane</keyword>
<dbReference type="PROSITE" id="PS50111">
    <property type="entry name" value="CHEMOTAXIS_TRANSDUC_2"/>
    <property type="match status" value="1"/>
</dbReference>
<dbReference type="PANTHER" id="PTHR32089:SF119">
    <property type="entry name" value="METHYL-ACCEPTING CHEMOTAXIS PROTEIN CTPL"/>
    <property type="match status" value="1"/>
</dbReference>
<comment type="similarity">
    <text evidence="7">Belongs to the methyl-accepting chemotaxis (MCP) protein family.</text>
</comment>
<feature type="domain" description="HAMP" evidence="12">
    <location>
        <begin position="214"/>
        <end position="268"/>
    </location>
</feature>
<dbReference type="CDD" id="cd11386">
    <property type="entry name" value="MCP_signal"/>
    <property type="match status" value="1"/>
</dbReference>
<keyword evidence="4 9" id="KW-1133">Transmembrane helix</keyword>
<dbReference type="PROSITE" id="PS50885">
    <property type="entry name" value="HAMP"/>
    <property type="match status" value="1"/>
</dbReference>
<evidence type="ECO:0000259" key="11">
    <source>
        <dbReference type="PROSITE" id="PS50192"/>
    </source>
</evidence>
<reference evidence="13 14" key="1">
    <citation type="submission" date="2019-02" db="EMBL/GenBank/DDBJ databases">
        <title>Marinobacter halodurans sp. nov., a marine bacterium isolated from sea tidal flat.</title>
        <authorList>
            <person name="Yoo Y."/>
            <person name="Lee D.W."/>
            <person name="Kim B.S."/>
            <person name="Kim J.-J."/>
        </authorList>
    </citation>
    <scope>NUCLEOTIDE SEQUENCE [LARGE SCALE GENOMIC DNA]</scope>
    <source>
        <strain evidence="13 14">YJ-S3-2</strain>
    </source>
</reference>
<dbReference type="EMBL" id="SJDL01000009">
    <property type="protein sequence ID" value="TBW56882.1"/>
    <property type="molecule type" value="Genomic_DNA"/>
</dbReference>
<feature type="domain" description="Methyl-accepting transducer" evidence="10">
    <location>
        <begin position="273"/>
        <end position="509"/>
    </location>
</feature>
<dbReference type="SUPFAM" id="SSF58104">
    <property type="entry name" value="Methyl-accepting chemotaxis protein (MCP) signaling domain"/>
    <property type="match status" value="1"/>
</dbReference>
<gene>
    <name evidence="13" type="ORF">EZI54_08000</name>
</gene>
<dbReference type="InterPro" id="IPR000727">
    <property type="entry name" value="T_SNARE_dom"/>
</dbReference>
<evidence type="ECO:0000259" key="12">
    <source>
        <dbReference type="PROSITE" id="PS50885"/>
    </source>
</evidence>
<evidence type="ECO:0000256" key="4">
    <source>
        <dbReference type="ARBA" id="ARBA00022989"/>
    </source>
</evidence>
<keyword evidence="3 9" id="KW-0812">Transmembrane</keyword>
<dbReference type="Pfam" id="PF00015">
    <property type="entry name" value="MCPsignal"/>
    <property type="match status" value="1"/>
</dbReference>
<dbReference type="Pfam" id="PF12729">
    <property type="entry name" value="4HB_MCP_1"/>
    <property type="match status" value="1"/>
</dbReference>
<organism evidence="13 14">
    <name type="scientific">Marinobacter halodurans</name>
    <dbReference type="NCBI Taxonomy" id="2528979"/>
    <lineage>
        <taxon>Bacteria</taxon>
        <taxon>Pseudomonadati</taxon>
        <taxon>Pseudomonadota</taxon>
        <taxon>Gammaproteobacteria</taxon>
        <taxon>Pseudomonadales</taxon>
        <taxon>Marinobacteraceae</taxon>
        <taxon>Marinobacter</taxon>
    </lineage>
</organism>
<dbReference type="RefSeq" id="WP_131480790.1">
    <property type="nucleotide sequence ID" value="NZ_SJDL01000009.1"/>
</dbReference>
<evidence type="ECO:0000256" key="6">
    <source>
        <dbReference type="ARBA" id="ARBA00023224"/>
    </source>
</evidence>
<keyword evidence="14" id="KW-1185">Reference proteome</keyword>
<dbReference type="InterPro" id="IPR003660">
    <property type="entry name" value="HAMP_dom"/>
</dbReference>
<dbReference type="PANTHER" id="PTHR32089">
    <property type="entry name" value="METHYL-ACCEPTING CHEMOTAXIS PROTEIN MCPB"/>
    <property type="match status" value="1"/>
</dbReference>
<protein>
    <submittedName>
        <fullName evidence="13">Methyl-accepting chemotaxis protein</fullName>
    </submittedName>
</protein>
<keyword evidence="2" id="KW-0997">Cell inner membrane</keyword>
<name>A0ABY1ZNZ6_9GAMM</name>
<dbReference type="Pfam" id="PF00672">
    <property type="entry name" value="HAMP"/>
    <property type="match status" value="1"/>
</dbReference>
<evidence type="ECO:0000313" key="13">
    <source>
        <dbReference type="EMBL" id="TBW56882.1"/>
    </source>
</evidence>
<dbReference type="SMART" id="SM00304">
    <property type="entry name" value="HAMP"/>
    <property type="match status" value="2"/>
</dbReference>
<feature type="transmembrane region" description="Helical" evidence="9">
    <location>
        <begin position="195"/>
        <end position="217"/>
    </location>
</feature>
<dbReference type="Gene3D" id="1.10.287.950">
    <property type="entry name" value="Methyl-accepting chemotaxis protein"/>
    <property type="match status" value="1"/>
</dbReference>
<evidence type="ECO:0000256" key="5">
    <source>
        <dbReference type="ARBA" id="ARBA00023136"/>
    </source>
</evidence>
<keyword evidence="5 9" id="KW-0472">Membrane</keyword>
<accession>A0ABY1ZNZ6</accession>
<dbReference type="PROSITE" id="PS50192">
    <property type="entry name" value="T_SNARE"/>
    <property type="match status" value="1"/>
</dbReference>
<evidence type="ECO:0000256" key="7">
    <source>
        <dbReference type="ARBA" id="ARBA00029447"/>
    </source>
</evidence>
<proteinExistence type="inferred from homology"/>
<dbReference type="InterPro" id="IPR004089">
    <property type="entry name" value="MCPsignal_dom"/>
</dbReference>
<comment type="caution">
    <text evidence="13">The sequence shown here is derived from an EMBL/GenBank/DDBJ whole genome shotgun (WGS) entry which is preliminary data.</text>
</comment>
<evidence type="ECO:0000313" key="14">
    <source>
        <dbReference type="Proteomes" id="UP000313645"/>
    </source>
</evidence>
<evidence type="ECO:0000256" key="1">
    <source>
        <dbReference type="ARBA" id="ARBA00004429"/>
    </source>
</evidence>
<dbReference type="SMART" id="SM00283">
    <property type="entry name" value="MA"/>
    <property type="match status" value="1"/>
</dbReference>
<evidence type="ECO:0000256" key="8">
    <source>
        <dbReference type="PROSITE-ProRule" id="PRU00284"/>
    </source>
</evidence>
<evidence type="ECO:0000256" key="3">
    <source>
        <dbReference type="ARBA" id="ARBA00022692"/>
    </source>
</evidence>
<feature type="domain" description="T-SNARE coiled-coil homology" evidence="11">
    <location>
        <begin position="460"/>
        <end position="522"/>
    </location>
</feature>
<dbReference type="InterPro" id="IPR024478">
    <property type="entry name" value="HlyB_4HB_MCP"/>
</dbReference>
<evidence type="ECO:0000259" key="10">
    <source>
        <dbReference type="PROSITE" id="PS50111"/>
    </source>
</evidence>
<evidence type="ECO:0000256" key="9">
    <source>
        <dbReference type="SAM" id="Phobius"/>
    </source>
</evidence>
<keyword evidence="6 8" id="KW-0807">Transducer</keyword>
<evidence type="ECO:0000256" key="2">
    <source>
        <dbReference type="ARBA" id="ARBA00022519"/>
    </source>
</evidence>
<sequence length="545" mass="58407">MNIIRRLGLKTKIVLPFALTALAIIALGVANLITTRGLISDTGRISHNYVPAVSAALNADRDLYQAYTAQQNLILAAQDQEDISGFLADYDENAKQALDRMEVARKLLAEDGVDNELEGFETAYRTWKAAADKVNAMVTDGQVDEARQAIGKTVLPLFSSLRDYYDVAGAFADKNALATSEDATAIGQQSMTTTVVVTVIVLAISGLIFFVATRLIIQSINELRTRLDDIAEGGGDLSSRVPVESNDDLGRLATSFNAVIGNLQGMVREIKDLSLELKEGAEKLDRAAADNRDGITQQTDAITQVATAINQMQSAIEEVAANAGTAADVTRSAQTNTETGARIIHNASEEVNRLSDQIETAVGVIRKLSEDSGNITSVLDVIRGIAEQTNLLALNAAIEAARAGEQGRGFAVVADEVRTLAQRTQESTSDIQSMITTLQTGVSEIVSVMETGNEQAEQTVKLSAEAEQKLNEILGAMNSISDVNASVASATEEQTQVVDEINRSITRINDLAQNSDARSVEIDQISQLLAGYAQTLTTQVGRYRV</sequence>